<sequence>MFHHNNLSKVEFTWSMNNSLNKWCVGDDVKSALQKNWVASLACPVIGPNKNDGVVWPSSKTIETTLYAALNMFPTLNITTHEGLELLNNVFLTKSDDESAKLTWNHFLDEHSLSLVDNGNLPIFDISRVAMHATPMTTFLNDQSNQHIHRLIIKKFLLIFNRFQVKGS</sequence>
<dbReference type="Ensembl" id="ENSCSAVT00000004711.1">
    <property type="protein sequence ID" value="ENSCSAVP00000004644.1"/>
    <property type="gene ID" value="ENSCSAVG00000002770.1"/>
</dbReference>
<proteinExistence type="predicted"/>
<protein>
    <submittedName>
        <fullName evidence="1">Uncharacterized protein</fullName>
    </submittedName>
</protein>
<organism evidence="1 2">
    <name type="scientific">Ciona savignyi</name>
    <name type="common">Pacific transparent sea squirt</name>
    <dbReference type="NCBI Taxonomy" id="51511"/>
    <lineage>
        <taxon>Eukaryota</taxon>
        <taxon>Metazoa</taxon>
        <taxon>Chordata</taxon>
        <taxon>Tunicata</taxon>
        <taxon>Ascidiacea</taxon>
        <taxon>Phlebobranchia</taxon>
        <taxon>Cionidae</taxon>
        <taxon>Ciona</taxon>
    </lineage>
</organism>
<reference evidence="2" key="1">
    <citation type="submission" date="2003-08" db="EMBL/GenBank/DDBJ databases">
        <authorList>
            <person name="Birren B."/>
            <person name="Nusbaum C."/>
            <person name="Abebe A."/>
            <person name="Abouelleil A."/>
            <person name="Adekoya E."/>
            <person name="Ait-zahra M."/>
            <person name="Allen N."/>
            <person name="Allen T."/>
            <person name="An P."/>
            <person name="Anderson M."/>
            <person name="Anderson S."/>
            <person name="Arachchi H."/>
            <person name="Armbruster J."/>
            <person name="Bachantsang P."/>
            <person name="Baldwin J."/>
            <person name="Barry A."/>
            <person name="Bayul T."/>
            <person name="Blitshsteyn B."/>
            <person name="Bloom T."/>
            <person name="Blye J."/>
            <person name="Boguslavskiy L."/>
            <person name="Borowsky M."/>
            <person name="Boukhgalter B."/>
            <person name="Brunache A."/>
            <person name="Butler J."/>
            <person name="Calixte N."/>
            <person name="Calvo S."/>
            <person name="Camarata J."/>
            <person name="Campo K."/>
            <person name="Chang J."/>
            <person name="Cheshatsang Y."/>
            <person name="Citroen M."/>
            <person name="Collymore A."/>
            <person name="Considine T."/>
            <person name="Cook A."/>
            <person name="Cooke P."/>
            <person name="Corum B."/>
            <person name="Cuomo C."/>
            <person name="David R."/>
            <person name="Dawoe T."/>
            <person name="Degray S."/>
            <person name="Dodge S."/>
            <person name="Dooley K."/>
            <person name="Dorje P."/>
            <person name="Dorjee K."/>
            <person name="Dorris L."/>
            <person name="Duffey N."/>
            <person name="Dupes A."/>
            <person name="Elkins T."/>
            <person name="Engels R."/>
            <person name="Erickson J."/>
            <person name="Farina A."/>
            <person name="Faro S."/>
            <person name="Ferreira P."/>
            <person name="Fischer H."/>
            <person name="Fitzgerald M."/>
            <person name="Foley K."/>
            <person name="Gage D."/>
            <person name="Galagan J."/>
            <person name="Gearin G."/>
            <person name="Gnerre S."/>
            <person name="Gnirke A."/>
            <person name="Goyette A."/>
            <person name="Graham J."/>
            <person name="Grandbois E."/>
            <person name="Gyaltsen K."/>
            <person name="Hafez N."/>
            <person name="Hagopian D."/>
            <person name="Hagos B."/>
            <person name="Hall J."/>
            <person name="Hatcher B."/>
            <person name="Heller A."/>
            <person name="Higgins H."/>
            <person name="Honan T."/>
            <person name="Horn A."/>
            <person name="Houde N."/>
            <person name="Hughes L."/>
            <person name="Hulme W."/>
            <person name="Husby E."/>
            <person name="Iliev I."/>
            <person name="Jaffe D."/>
            <person name="Jones C."/>
            <person name="Kamal M."/>
            <person name="Kamat A."/>
            <person name="Kamvysselis M."/>
            <person name="Karlsson E."/>
            <person name="Kells C."/>
            <person name="Kieu A."/>
            <person name="Kisner P."/>
            <person name="Kodira C."/>
            <person name="Kulbokas E."/>
            <person name="Labutti K."/>
            <person name="Lama D."/>
            <person name="Landers T."/>
            <person name="Leger J."/>
            <person name="Levine S."/>
            <person name="Lewis D."/>
            <person name="Lewis T."/>
            <person name="Lindblad-toh K."/>
            <person name="Liu X."/>
            <person name="Lokyitsang T."/>
            <person name="Lokyitsang Y."/>
            <person name="Lucien O."/>
            <person name="Lui A."/>
            <person name="Ma L.J."/>
            <person name="Mabbitt R."/>
            <person name="Macdonald J."/>
            <person name="Maclean C."/>
            <person name="Major J."/>
            <person name="Manning J."/>
            <person name="Marabella R."/>
            <person name="Maru K."/>
            <person name="Matthews C."/>
            <person name="Mauceli E."/>
            <person name="Mccarthy M."/>
            <person name="Mcdonough S."/>
            <person name="Mcghee T."/>
            <person name="Meldrim J."/>
            <person name="Meneus L."/>
            <person name="Mesirov J."/>
            <person name="Mihalev A."/>
            <person name="Mihova T."/>
            <person name="Mikkelsen T."/>
            <person name="Mlenga V."/>
            <person name="Moru K."/>
            <person name="Mozes J."/>
            <person name="Mulrain L."/>
            <person name="Munson G."/>
            <person name="Naylor J."/>
            <person name="Newes C."/>
            <person name="Nguyen C."/>
            <person name="Nguyen N."/>
            <person name="Nguyen T."/>
            <person name="Nicol R."/>
            <person name="Nielsen C."/>
            <person name="Nizzari M."/>
            <person name="Norbu C."/>
            <person name="Norbu N."/>
            <person name="O'donnell P."/>
            <person name="Okoawo O."/>
            <person name="O'leary S."/>
            <person name="Omotosho B."/>
            <person name="O'neill K."/>
            <person name="Osman S."/>
            <person name="Parker S."/>
            <person name="Perrin D."/>
            <person name="Phunkhang P."/>
            <person name="Piqani B."/>
            <person name="Purcell S."/>
            <person name="Rachupka T."/>
            <person name="Ramasamy U."/>
            <person name="Rameau R."/>
            <person name="Ray V."/>
            <person name="Raymond C."/>
            <person name="Retta R."/>
            <person name="Richardson S."/>
            <person name="Rise C."/>
            <person name="Rodriguez J."/>
            <person name="Rogers J."/>
            <person name="Rogov P."/>
            <person name="Rutman M."/>
            <person name="Schupbach R."/>
            <person name="Seaman C."/>
            <person name="Settipalli S."/>
            <person name="Sharpe T."/>
            <person name="Sheridan J."/>
            <person name="Sherpa N."/>
            <person name="Shi J."/>
            <person name="Smirnov S."/>
            <person name="Smith C."/>
            <person name="Sougnez C."/>
            <person name="Spencer B."/>
            <person name="Stalker J."/>
            <person name="Stange-thomann N."/>
            <person name="Stavropoulos S."/>
            <person name="Stetson K."/>
            <person name="Stone C."/>
            <person name="Stone S."/>
            <person name="Stubbs M."/>
            <person name="Talamas J."/>
            <person name="Tchuinga P."/>
            <person name="Tenzing P."/>
            <person name="Tesfaye S."/>
            <person name="Theodore J."/>
            <person name="Thoulutsang Y."/>
            <person name="Topham K."/>
            <person name="Towey S."/>
            <person name="Tsamla T."/>
            <person name="Tsomo N."/>
            <person name="Vallee D."/>
            <person name="Vassiliev H."/>
            <person name="Venkataraman V."/>
            <person name="Vinson J."/>
            <person name="Vo A."/>
            <person name="Wade C."/>
            <person name="Wang S."/>
            <person name="Wangchuk T."/>
            <person name="Wangdi T."/>
            <person name="Whittaker C."/>
            <person name="Wilkinson J."/>
            <person name="Wu Y."/>
            <person name="Wyman D."/>
            <person name="Yadav S."/>
            <person name="Yang S."/>
            <person name="Yang X."/>
            <person name="Yeager S."/>
            <person name="Yee E."/>
            <person name="Young G."/>
            <person name="Zainoun J."/>
            <person name="Zembeck L."/>
            <person name="Zimmer A."/>
            <person name="Zody M."/>
            <person name="Lander E."/>
        </authorList>
    </citation>
    <scope>NUCLEOTIDE SEQUENCE [LARGE SCALE GENOMIC DNA]</scope>
</reference>
<dbReference type="AlphaFoldDB" id="H2YH45"/>
<name>H2YH45_CIOSA</name>
<dbReference type="Proteomes" id="UP000007875">
    <property type="component" value="Unassembled WGS sequence"/>
</dbReference>
<reference evidence="1" key="2">
    <citation type="submission" date="2025-08" db="UniProtKB">
        <authorList>
            <consortium name="Ensembl"/>
        </authorList>
    </citation>
    <scope>IDENTIFICATION</scope>
</reference>
<evidence type="ECO:0000313" key="1">
    <source>
        <dbReference type="Ensembl" id="ENSCSAVP00000004644.1"/>
    </source>
</evidence>
<dbReference type="HOGENOM" id="CLU_1585886_0_0_1"/>
<evidence type="ECO:0000313" key="2">
    <source>
        <dbReference type="Proteomes" id="UP000007875"/>
    </source>
</evidence>
<dbReference type="InParanoid" id="H2YH45"/>
<reference evidence="1" key="3">
    <citation type="submission" date="2025-09" db="UniProtKB">
        <authorList>
            <consortium name="Ensembl"/>
        </authorList>
    </citation>
    <scope>IDENTIFICATION</scope>
</reference>
<accession>H2YH45</accession>
<keyword evidence="2" id="KW-1185">Reference proteome</keyword>